<sequence>MRSIETIATVTKDGKITVQLPPDIPEGEHQVVIVIDEKPLAEKAEKKEKRPPLNFPVHNCGLWPENLSLRREDMYGDWGR</sequence>
<protein>
    <submittedName>
        <fullName evidence="1">Uncharacterized protein</fullName>
    </submittedName>
</protein>
<dbReference type="AlphaFoldDB" id="A0A951Q081"/>
<dbReference type="EMBL" id="JAHHHN010000007">
    <property type="protein sequence ID" value="MBW4562371.1"/>
    <property type="molecule type" value="Genomic_DNA"/>
</dbReference>
<reference evidence="1" key="1">
    <citation type="submission" date="2021-05" db="EMBL/GenBank/DDBJ databases">
        <authorList>
            <person name="Pietrasiak N."/>
            <person name="Ward R."/>
            <person name="Stajich J.E."/>
            <person name="Kurbessoian T."/>
        </authorList>
    </citation>
    <scope>NUCLEOTIDE SEQUENCE</scope>
    <source>
        <strain evidence="1">JT2-VF2</strain>
    </source>
</reference>
<dbReference type="Proteomes" id="UP000715781">
    <property type="component" value="Unassembled WGS sequence"/>
</dbReference>
<gene>
    <name evidence="1" type="ORF">KME32_14705</name>
</gene>
<accession>A0A951Q081</accession>
<comment type="caution">
    <text evidence="1">The sequence shown here is derived from an EMBL/GenBank/DDBJ whole genome shotgun (WGS) entry which is preliminary data.</text>
</comment>
<organism evidence="1 2">
    <name type="scientific">Mojavia pulchra JT2-VF2</name>
    <dbReference type="NCBI Taxonomy" id="287848"/>
    <lineage>
        <taxon>Bacteria</taxon>
        <taxon>Bacillati</taxon>
        <taxon>Cyanobacteriota</taxon>
        <taxon>Cyanophyceae</taxon>
        <taxon>Nostocales</taxon>
        <taxon>Nostocaceae</taxon>
    </lineage>
</organism>
<name>A0A951Q081_9NOST</name>
<reference evidence="1" key="2">
    <citation type="journal article" date="2022" name="Microbiol. Resour. Announc.">
        <title>Metagenome Sequencing to Explore Phylogenomics of Terrestrial Cyanobacteria.</title>
        <authorList>
            <person name="Ward R.D."/>
            <person name="Stajich J.E."/>
            <person name="Johansen J.R."/>
            <person name="Huntemann M."/>
            <person name="Clum A."/>
            <person name="Foster B."/>
            <person name="Foster B."/>
            <person name="Roux S."/>
            <person name="Palaniappan K."/>
            <person name="Varghese N."/>
            <person name="Mukherjee S."/>
            <person name="Reddy T.B.K."/>
            <person name="Daum C."/>
            <person name="Copeland A."/>
            <person name="Chen I.A."/>
            <person name="Ivanova N.N."/>
            <person name="Kyrpides N.C."/>
            <person name="Shapiro N."/>
            <person name="Eloe-Fadrosh E.A."/>
            <person name="Pietrasiak N."/>
        </authorList>
    </citation>
    <scope>NUCLEOTIDE SEQUENCE</scope>
    <source>
        <strain evidence="1">JT2-VF2</strain>
    </source>
</reference>
<evidence type="ECO:0000313" key="2">
    <source>
        <dbReference type="Proteomes" id="UP000715781"/>
    </source>
</evidence>
<proteinExistence type="predicted"/>
<evidence type="ECO:0000313" key="1">
    <source>
        <dbReference type="EMBL" id="MBW4562371.1"/>
    </source>
</evidence>